<proteinExistence type="predicted"/>
<sequence length="144" mass="15009">MASTFLDLKTSQNASYANSIAIPISVINAPQLIAQQTLDLSGGTANLTRVDFSGVLAVQLPLLPVATTVTVQVVRGATISDVIVFSAAENLDLSLLGPQLIAFSGSDFNAPNILNAVYTVFVRVSALGTIRVGPESFNFIGVTN</sequence>
<evidence type="ECO:0000313" key="1">
    <source>
        <dbReference type="EMBL" id="MBD2846731.1"/>
    </source>
</evidence>
<dbReference type="EMBL" id="JACXIZ010000027">
    <property type="protein sequence ID" value="MBD2846731.1"/>
    <property type="molecule type" value="Genomic_DNA"/>
</dbReference>
<dbReference type="AlphaFoldDB" id="A0A927BTX2"/>
<accession>A0A927BTX2</accession>
<evidence type="ECO:0000313" key="2">
    <source>
        <dbReference type="Proteomes" id="UP000621560"/>
    </source>
</evidence>
<keyword evidence="2" id="KW-1185">Reference proteome</keyword>
<dbReference type="RefSeq" id="WP_190919391.1">
    <property type="nucleotide sequence ID" value="NZ_JACXIZ010000027.1"/>
</dbReference>
<reference evidence="1" key="1">
    <citation type="submission" date="2020-09" db="EMBL/GenBank/DDBJ databases">
        <title>A novel bacterium of genus Paenibacillus, isolated from South China Sea.</title>
        <authorList>
            <person name="Huang H."/>
            <person name="Mo K."/>
            <person name="Hu Y."/>
        </authorList>
    </citation>
    <scope>NUCLEOTIDE SEQUENCE</scope>
    <source>
        <strain evidence="1">IB182496</strain>
    </source>
</reference>
<comment type="caution">
    <text evidence="1">The sequence shown here is derived from an EMBL/GenBank/DDBJ whole genome shotgun (WGS) entry which is preliminary data.</text>
</comment>
<organism evidence="1 2">
    <name type="scientific">Paenibacillus sabuli</name>
    <dbReference type="NCBI Taxonomy" id="2772509"/>
    <lineage>
        <taxon>Bacteria</taxon>
        <taxon>Bacillati</taxon>
        <taxon>Bacillota</taxon>
        <taxon>Bacilli</taxon>
        <taxon>Bacillales</taxon>
        <taxon>Paenibacillaceae</taxon>
        <taxon>Paenibacillus</taxon>
    </lineage>
</organism>
<gene>
    <name evidence="1" type="ORF">IDH44_16160</name>
</gene>
<name>A0A927BTX2_9BACL</name>
<protein>
    <submittedName>
        <fullName evidence="1">Uncharacterized protein</fullName>
    </submittedName>
</protein>
<dbReference type="Proteomes" id="UP000621560">
    <property type="component" value="Unassembled WGS sequence"/>
</dbReference>